<dbReference type="AlphaFoldDB" id="A0A6C0JL37"/>
<sequence length="263" mass="30554">MTEKVLKTKYINIDARFSNEFTCFPFSDYIVELPETIHNIRSISIACIEIPISFYNICDDLENNNFNISNVDNPSKPVKTKVVIPDNHYTHETLIEEINNQLQQNNINSIEFSTKKNNTVIASKGGNNLIDFKVNDNEKNKNNFGNVLGLNKNSYFIEPYSEIRIKNICYYLNPRYLFLEIRELDGIKCSRNMNAFTSSILCSRISKYIIARITMEYNTFPYGSILTANILNGLLISDTRRYYEKIKLEDLEVRLLNEFGYPV</sequence>
<dbReference type="EMBL" id="MN740430">
    <property type="protein sequence ID" value="QHU06073.1"/>
    <property type="molecule type" value="Genomic_DNA"/>
</dbReference>
<reference evidence="1" key="1">
    <citation type="journal article" date="2020" name="Nature">
        <title>Giant virus diversity and host interactions through global metagenomics.</title>
        <authorList>
            <person name="Schulz F."/>
            <person name="Roux S."/>
            <person name="Paez-Espino D."/>
            <person name="Jungbluth S."/>
            <person name="Walsh D.A."/>
            <person name="Denef V.J."/>
            <person name="McMahon K.D."/>
            <person name="Konstantinidis K.T."/>
            <person name="Eloe-Fadrosh E.A."/>
            <person name="Kyrpides N.C."/>
            <person name="Woyke T."/>
        </authorList>
    </citation>
    <scope>NUCLEOTIDE SEQUENCE</scope>
    <source>
        <strain evidence="1">GVMAG-M-3300027747-57</strain>
    </source>
</reference>
<proteinExistence type="predicted"/>
<accession>A0A6C0JL37</accession>
<evidence type="ECO:0000313" key="1">
    <source>
        <dbReference type="EMBL" id="QHU06073.1"/>
    </source>
</evidence>
<name>A0A6C0JL37_9ZZZZ</name>
<protein>
    <submittedName>
        <fullName evidence="1">Uncharacterized protein</fullName>
    </submittedName>
</protein>
<organism evidence="1">
    <name type="scientific">viral metagenome</name>
    <dbReference type="NCBI Taxonomy" id="1070528"/>
    <lineage>
        <taxon>unclassified sequences</taxon>
        <taxon>metagenomes</taxon>
        <taxon>organismal metagenomes</taxon>
    </lineage>
</organism>